<evidence type="ECO:0000313" key="2">
    <source>
        <dbReference type="Proteomes" id="UP001139384"/>
    </source>
</evidence>
<protein>
    <submittedName>
        <fullName evidence="1">Sugar kinase</fullName>
    </submittedName>
</protein>
<proteinExistence type="predicted"/>
<name>A0A9X1Q9J8_STRM4</name>
<organism evidence="1 2">
    <name type="scientific">Streptomyces muensis</name>
    <dbReference type="NCBI Taxonomy" id="1077944"/>
    <lineage>
        <taxon>Bacteria</taxon>
        <taxon>Bacillati</taxon>
        <taxon>Actinomycetota</taxon>
        <taxon>Actinomycetes</taxon>
        <taxon>Kitasatosporales</taxon>
        <taxon>Streptomycetaceae</taxon>
        <taxon>Streptomyces</taxon>
    </lineage>
</organism>
<accession>A0A9X1Q9J8</accession>
<keyword evidence="2" id="KW-1185">Reference proteome</keyword>
<dbReference type="Proteomes" id="UP001139384">
    <property type="component" value="Unassembled WGS sequence"/>
</dbReference>
<gene>
    <name evidence="1" type="ORF">L0P92_43465</name>
</gene>
<feature type="non-terminal residue" evidence="1">
    <location>
        <position position="1"/>
    </location>
</feature>
<reference evidence="1" key="1">
    <citation type="submission" date="2022-01" db="EMBL/GenBank/DDBJ databases">
        <title>Draft Genome Sequences of Seven Type Strains of the Genus Streptomyces.</title>
        <authorList>
            <person name="Aziz S."/>
            <person name="Coretto E."/>
            <person name="Chronakova A."/>
            <person name="Sproer C."/>
            <person name="Huber K."/>
            <person name="Nouioui I."/>
            <person name="Gross H."/>
        </authorList>
    </citation>
    <scope>NUCLEOTIDE SEQUENCE</scope>
    <source>
        <strain evidence="1">DSM 103493</strain>
    </source>
</reference>
<dbReference type="GO" id="GO:0016301">
    <property type="term" value="F:kinase activity"/>
    <property type="evidence" value="ECO:0007669"/>
    <property type="project" value="UniProtKB-KW"/>
</dbReference>
<evidence type="ECO:0000313" key="1">
    <source>
        <dbReference type="EMBL" id="MCF1600349.1"/>
    </source>
</evidence>
<dbReference type="AlphaFoldDB" id="A0A9X1Q9J8"/>
<comment type="caution">
    <text evidence="1">The sequence shown here is derived from an EMBL/GenBank/DDBJ whole genome shotgun (WGS) entry which is preliminary data.</text>
</comment>
<keyword evidence="1" id="KW-0418">Kinase</keyword>
<keyword evidence="1" id="KW-0808">Transferase</keyword>
<dbReference type="EMBL" id="JAKEIP010000487">
    <property type="protein sequence ID" value="MCF1600349.1"/>
    <property type="molecule type" value="Genomic_DNA"/>
</dbReference>
<sequence>GDLAPPPSHDHADRLVALDDAAWEKLRLGPGWTQAAEGADEEVRTP</sequence>